<evidence type="ECO:0000256" key="5">
    <source>
        <dbReference type="ARBA" id="ARBA00022692"/>
    </source>
</evidence>
<dbReference type="GO" id="GO:0055085">
    <property type="term" value="P:transmembrane transport"/>
    <property type="evidence" value="ECO:0007669"/>
    <property type="project" value="InterPro"/>
</dbReference>
<dbReference type="SUPFAM" id="SSF161098">
    <property type="entry name" value="MetI-like"/>
    <property type="match status" value="1"/>
</dbReference>
<evidence type="ECO:0000256" key="1">
    <source>
        <dbReference type="ARBA" id="ARBA00004429"/>
    </source>
</evidence>
<dbReference type="CDD" id="cd06261">
    <property type="entry name" value="TM_PBP2"/>
    <property type="match status" value="1"/>
</dbReference>
<name>A0AAC9WH38_9CLOT</name>
<feature type="transmembrane region" description="Helical" evidence="8">
    <location>
        <begin position="58"/>
        <end position="84"/>
    </location>
</feature>
<dbReference type="InterPro" id="IPR035906">
    <property type="entry name" value="MetI-like_sf"/>
</dbReference>
<keyword evidence="7 8" id="KW-0472">Membrane</keyword>
<dbReference type="Proteomes" id="UP000177894">
    <property type="component" value="Chromosome"/>
</dbReference>
<dbReference type="EMBL" id="CP017603">
    <property type="protein sequence ID" value="AOY77828.1"/>
    <property type="molecule type" value="Genomic_DNA"/>
</dbReference>
<evidence type="ECO:0000256" key="7">
    <source>
        <dbReference type="ARBA" id="ARBA00023136"/>
    </source>
</evidence>
<keyword evidence="5 8" id="KW-0812">Transmembrane</keyword>
<feature type="transmembrane region" description="Helical" evidence="8">
    <location>
        <begin position="96"/>
        <end position="117"/>
    </location>
</feature>
<protein>
    <submittedName>
        <fullName evidence="11">Trehalose transport system permease protein SugB</fullName>
    </submittedName>
</protein>
<evidence type="ECO:0000256" key="8">
    <source>
        <dbReference type="RuleBase" id="RU363032"/>
    </source>
</evidence>
<dbReference type="Proteomes" id="UP000192478">
    <property type="component" value="Chromosome"/>
</dbReference>
<proteinExistence type="inferred from homology"/>
<dbReference type="Gene3D" id="1.10.3720.10">
    <property type="entry name" value="MetI-like"/>
    <property type="match status" value="1"/>
</dbReference>
<evidence type="ECO:0000259" key="9">
    <source>
        <dbReference type="PROSITE" id="PS50928"/>
    </source>
</evidence>
<comment type="similarity">
    <text evidence="8">Belongs to the binding-protein-dependent transport system permease family.</text>
</comment>
<feature type="domain" description="ABC transmembrane type-1" evidence="9">
    <location>
        <begin position="58"/>
        <end position="246"/>
    </location>
</feature>
<keyword evidence="4" id="KW-0997">Cell inner membrane</keyword>
<evidence type="ECO:0000313" key="12">
    <source>
        <dbReference type="Proteomes" id="UP000177894"/>
    </source>
</evidence>
<feature type="transmembrane region" description="Helical" evidence="8">
    <location>
        <begin position="129"/>
        <end position="149"/>
    </location>
</feature>
<comment type="subcellular location">
    <subcellularLocation>
        <location evidence="1">Cell inner membrane</location>
        <topology evidence="1">Multi-pass membrane protein</topology>
    </subcellularLocation>
    <subcellularLocation>
        <location evidence="8">Cell membrane</location>
        <topology evidence="8">Multi-pass membrane protein</topology>
    </subcellularLocation>
</comment>
<dbReference type="AlphaFoldDB" id="A0AAC9WH38"/>
<evidence type="ECO:0000256" key="3">
    <source>
        <dbReference type="ARBA" id="ARBA00022475"/>
    </source>
</evidence>
<feature type="transmembrane region" description="Helical" evidence="8">
    <location>
        <begin position="170"/>
        <end position="193"/>
    </location>
</feature>
<dbReference type="KEGG" id="cfm:BJL90_19360"/>
<dbReference type="EMBL" id="CP020559">
    <property type="protein sequence ID" value="ARE88439.1"/>
    <property type="molecule type" value="Genomic_DNA"/>
</dbReference>
<evidence type="ECO:0000256" key="6">
    <source>
        <dbReference type="ARBA" id="ARBA00022989"/>
    </source>
</evidence>
<feature type="transmembrane region" description="Helical" evidence="8">
    <location>
        <begin position="227"/>
        <end position="246"/>
    </location>
</feature>
<keyword evidence="2 8" id="KW-0813">Transport</keyword>
<evidence type="ECO:0000256" key="2">
    <source>
        <dbReference type="ARBA" id="ARBA00022448"/>
    </source>
</evidence>
<dbReference type="InterPro" id="IPR000515">
    <property type="entry name" value="MetI-like"/>
</dbReference>
<evidence type="ECO:0000313" key="10">
    <source>
        <dbReference type="EMBL" id="AOY77828.1"/>
    </source>
</evidence>
<keyword evidence="3" id="KW-1003">Cell membrane</keyword>
<dbReference type="RefSeq" id="WP_070972056.1">
    <property type="nucleotide sequence ID" value="NZ_CP017603.1"/>
</dbReference>
<feature type="transmembrane region" description="Helical" evidence="8">
    <location>
        <begin position="199"/>
        <end position="220"/>
    </location>
</feature>
<keyword evidence="12" id="KW-1185">Reference proteome</keyword>
<gene>
    <name evidence="11" type="primary">sugB</name>
    <name evidence="10" type="ORF">BJL90_19360</name>
    <name evidence="11" type="ORF">CLFO_28420</name>
</gene>
<dbReference type="PANTHER" id="PTHR43357">
    <property type="entry name" value="INNER MEMBRANE ABC TRANSPORTER PERMEASE PROTEIN YDCV"/>
    <property type="match status" value="1"/>
</dbReference>
<evidence type="ECO:0000313" key="11">
    <source>
        <dbReference type="EMBL" id="ARE88439.1"/>
    </source>
</evidence>
<evidence type="ECO:0000256" key="4">
    <source>
        <dbReference type="ARBA" id="ARBA00022519"/>
    </source>
</evidence>
<reference evidence="10 12" key="1">
    <citation type="submission" date="2016-10" db="EMBL/GenBank/DDBJ databases">
        <title>Complete Genome Sequence of Acetogen Clostridium formicoaceticum ATCC 27076.</title>
        <authorList>
            <person name="Bao T."/>
            <person name="Cheng C."/>
            <person name="Zhao J."/>
            <person name="Yang S.-T."/>
            <person name="Wang J."/>
            <person name="Wang M."/>
        </authorList>
    </citation>
    <scope>NUCLEOTIDE SEQUENCE [LARGE SCALE GENOMIC DNA]</scope>
    <source>
        <strain evidence="10 12">ATCC 27076</strain>
    </source>
</reference>
<evidence type="ECO:0000313" key="13">
    <source>
        <dbReference type="Proteomes" id="UP000192478"/>
    </source>
</evidence>
<sequence>MKKIFLLLAALTIIIPIVLIILFSLFSYYRFPLLLPQHFTTMFWKTALFHNPLFISSILNSLILAICNGILSTIVGVMTARALVRHDFKGKKLLKILYAIPLFIPAIALFLGVHTVMIRLRLMNSYKGIILAHMIISVPYAISIFIAFFKGINIELEDAAKVLGCKPLCLYSKIIIPLIAPGIFLSFSIGFLISFTEYFSTFLIGGGRVITLAILMYPYINNFDVGNGAVLAVIFIGSNLLIFYVAEYVSKKKLKINSYLFE</sequence>
<dbReference type="Pfam" id="PF00528">
    <property type="entry name" value="BPD_transp_1"/>
    <property type="match status" value="1"/>
</dbReference>
<organism evidence="11 13">
    <name type="scientific">Clostridium formicaceticum</name>
    <dbReference type="NCBI Taxonomy" id="1497"/>
    <lineage>
        <taxon>Bacteria</taxon>
        <taxon>Bacillati</taxon>
        <taxon>Bacillota</taxon>
        <taxon>Clostridia</taxon>
        <taxon>Eubacteriales</taxon>
        <taxon>Clostridiaceae</taxon>
        <taxon>Clostridium</taxon>
    </lineage>
</organism>
<keyword evidence="6 8" id="KW-1133">Transmembrane helix</keyword>
<dbReference type="GO" id="GO:0005886">
    <property type="term" value="C:plasma membrane"/>
    <property type="evidence" value="ECO:0007669"/>
    <property type="project" value="UniProtKB-SubCell"/>
</dbReference>
<feature type="transmembrane region" description="Helical" evidence="8">
    <location>
        <begin position="7"/>
        <end position="29"/>
    </location>
</feature>
<dbReference type="PROSITE" id="PS50928">
    <property type="entry name" value="ABC_TM1"/>
    <property type="match status" value="1"/>
</dbReference>
<accession>A0AAC9WH38</accession>
<dbReference type="PANTHER" id="PTHR43357:SF4">
    <property type="entry name" value="INNER MEMBRANE ABC TRANSPORTER PERMEASE PROTEIN YDCV"/>
    <property type="match status" value="1"/>
</dbReference>
<reference evidence="11 13" key="2">
    <citation type="submission" date="2017-03" db="EMBL/GenBank/DDBJ databases">
        <title>Complete sequence of Clostridium formicaceticum DSM 92.</title>
        <authorList>
            <person name="Poehlein A."/>
            <person name="Karl M."/>
            <person name="Bengelsdorf F.R."/>
            <person name="Duerre P."/>
            <person name="Daniel R."/>
        </authorList>
    </citation>
    <scope>NUCLEOTIDE SEQUENCE [LARGE SCALE GENOMIC DNA]</scope>
    <source>
        <strain evidence="11 13">DSM 92</strain>
    </source>
</reference>